<reference evidence="2" key="2">
    <citation type="submission" date="2022-01" db="EMBL/GenBank/DDBJ databases">
        <title>Collection of gut derived symbiotic bacterial strains cultured from healthy donors.</title>
        <authorList>
            <person name="Lin H."/>
            <person name="Kohout C."/>
            <person name="Waligurski E."/>
            <person name="Pamer E.G."/>
        </authorList>
    </citation>
    <scope>NUCLEOTIDE SEQUENCE</scope>
    <source>
        <strain evidence="2">MSK.14.39</strain>
    </source>
</reference>
<evidence type="ECO:0000313" key="3">
    <source>
        <dbReference type="EMBL" id="MSS44028.1"/>
    </source>
</evidence>
<evidence type="ECO:0000313" key="4">
    <source>
        <dbReference type="Proteomes" id="UP000462760"/>
    </source>
</evidence>
<evidence type="ECO:0000256" key="1">
    <source>
        <dbReference type="SAM" id="Phobius"/>
    </source>
</evidence>
<feature type="transmembrane region" description="Helical" evidence="1">
    <location>
        <begin position="6"/>
        <end position="23"/>
    </location>
</feature>
<dbReference type="RefSeq" id="WP_216383400.1">
    <property type="nucleotide sequence ID" value="NZ_JAHLOA010000002.1"/>
</dbReference>
<dbReference type="EMBL" id="VULR01000014">
    <property type="protein sequence ID" value="MSS44028.1"/>
    <property type="molecule type" value="Genomic_DNA"/>
</dbReference>
<keyword evidence="5" id="KW-1185">Reference proteome</keyword>
<evidence type="ECO:0000313" key="2">
    <source>
        <dbReference type="EMBL" id="MCG4564179.1"/>
    </source>
</evidence>
<dbReference type="EMBL" id="JAKNID010000003">
    <property type="protein sequence ID" value="MCG4564179.1"/>
    <property type="molecule type" value="Genomic_DNA"/>
</dbReference>
<name>A0A844FJD7_9FIRM</name>
<feature type="transmembrane region" description="Helical" evidence="1">
    <location>
        <begin position="43"/>
        <end position="64"/>
    </location>
</feature>
<sequence length="67" mass="7739">MTDKLYIFSIGILLIGFVFIGLGKMSYRFRAFTNKQAWNGKTFPFLVTGVIFSIVGIILVYIFYPYK</sequence>
<dbReference type="Proteomes" id="UP000462760">
    <property type="component" value="Unassembled WGS sequence"/>
</dbReference>
<keyword evidence="1" id="KW-0812">Transmembrane</keyword>
<reference evidence="3 4" key="1">
    <citation type="submission" date="2019-08" db="EMBL/GenBank/DDBJ databases">
        <title>In-depth cultivation of the pig gut microbiome towards novel bacterial diversity and tailored functional studies.</title>
        <authorList>
            <person name="Wylensek D."/>
            <person name="Hitch T.C.A."/>
            <person name="Clavel T."/>
        </authorList>
    </citation>
    <scope>NUCLEOTIDE SEQUENCE [LARGE SCALE GENOMIC DNA]</scope>
    <source>
        <strain evidence="3 4">Med78-601-WT-4W-RMD-3</strain>
    </source>
</reference>
<dbReference type="Proteomes" id="UP001108123">
    <property type="component" value="Unassembled WGS sequence"/>
</dbReference>
<protein>
    <submittedName>
        <fullName evidence="3">Uncharacterized protein</fullName>
    </submittedName>
</protein>
<keyword evidence="1" id="KW-1133">Transmembrane helix</keyword>
<proteinExistence type="predicted"/>
<dbReference type="AlphaFoldDB" id="A0A844FJD7"/>
<accession>A0A844FJD7</accession>
<gene>
    <name evidence="3" type="ORF">FYJ27_09860</name>
    <name evidence="2" type="ORF">L0P62_01845</name>
</gene>
<comment type="caution">
    <text evidence="3">The sequence shown here is derived from an EMBL/GenBank/DDBJ whole genome shotgun (WGS) entry which is preliminary data.</text>
</comment>
<keyword evidence="1" id="KW-0472">Membrane</keyword>
<organism evidence="3 4">
    <name type="scientific">Anaerosalibacter bizertensis</name>
    <dbReference type="NCBI Taxonomy" id="932217"/>
    <lineage>
        <taxon>Bacteria</taxon>
        <taxon>Bacillati</taxon>
        <taxon>Bacillota</taxon>
        <taxon>Tissierellia</taxon>
        <taxon>Tissierellales</taxon>
        <taxon>Sporanaerobacteraceae</taxon>
        <taxon>Anaerosalibacter</taxon>
    </lineage>
</organism>
<evidence type="ECO:0000313" key="5">
    <source>
        <dbReference type="Proteomes" id="UP001108123"/>
    </source>
</evidence>